<feature type="region of interest" description="Disordered" evidence="5">
    <location>
        <begin position="1"/>
        <end position="29"/>
    </location>
</feature>
<dbReference type="Proteomes" id="UP000193642">
    <property type="component" value="Unassembled WGS sequence"/>
</dbReference>
<dbReference type="OrthoDB" id="2844293at2759"/>
<gene>
    <name evidence="7" type="ORF">BCR33DRAFT_719309</name>
</gene>
<dbReference type="Pfam" id="PF01753">
    <property type="entry name" value="zf-MYND"/>
    <property type="match status" value="1"/>
</dbReference>
<dbReference type="PROSITE" id="PS50865">
    <property type="entry name" value="ZF_MYND_2"/>
    <property type="match status" value="1"/>
</dbReference>
<feature type="domain" description="MYND-type" evidence="6">
    <location>
        <begin position="353"/>
        <end position="399"/>
    </location>
</feature>
<evidence type="ECO:0000256" key="2">
    <source>
        <dbReference type="ARBA" id="ARBA00022771"/>
    </source>
</evidence>
<evidence type="ECO:0000313" key="8">
    <source>
        <dbReference type="Proteomes" id="UP000193642"/>
    </source>
</evidence>
<keyword evidence="2 4" id="KW-0863">Zinc-finger</keyword>
<keyword evidence="3" id="KW-0862">Zinc</keyword>
<comment type="caution">
    <text evidence="7">The sequence shown here is derived from an EMBL/GenBank/DDBJ whole genome shotgun (WGS) entry which is preliminary data.</text>
</comment>
<dbReference type="Gene3D" id="6.10.140.2220">
    <property type="match status" value="1"/>
</dbReference>
<evidence type="ECO:0000256" key="1">
    <source>
        <dbReference type="ARBA" id="ARBA00022723"/>
    </source>
</evidence>
<dbReference type="SUPFAM" id="SSF144232">
    <property type="entry name" value="HIT/MYND zinc finger-like"/>
    <property type="match status" value="1"/>
</dbReference>
<keyword evidence="8" id="KW-1185">Reference proteome</keyword>
<evidence type="ECO:0000256" key="5">
    <source>
        <dbReference type="SAM" id="MobiDB-lite"/>
    </source>
</evidence>
<evidence type="ECO:0000259" key="6">
    <source>
        <dbReference type="PROSITE" id="PS50865"/>
    </source>
</evidence>
<protein>
    <recommendedName>
        <fullName evidence="6">MYND-type domain-containing protein</fullName>
    </recommendedName>
</protein>
<dbReference type="InterPro" id="IPR002893">
    <property type="entry name" value="Znf_MYND"/>
</dbReference>
<evidence type="ECO:0000256" key="4">
    <source>
        <dbReference type="PROSITE-ProRule" id="PRU00134"/>
    </source>
</evidence>
<keyword evidence="1" id="KW-0479">Metal-binding</keyword>
<name>A0A1Y2C1F1_9FUNG</name>
<sequence>MAKQKRKTPHQTQNKKAGQPSAPPPSATQTQLTISECLSKAQSLLSTKSILSLLELGTLWFFTHFTSPQSTATLAEKVQLLQSLISAAKLVSVEEENELTPLLIEKMELWNRVTPETDGPLVASLRSVLLYELFENTEDLYAAEDEIANAYSRRKVGEMDEYSESVMKQLLLDIPTAVVLLEVNIDEALEFMHRKKYRELRDHVMLKLKSIHRGLSYERDAYVRLFLASCREGDPTDIRIVDEEFIIAFARDEKEHLVHRAMAAFAAYIISVHLGKPVPRRLYTAMLWLRQHHPIDSEQKVWCLEKVMVLRTAIYAPGGLMHILDNYVISVLKSYELHSKHAPYKLEWIGHWCTTCLAMRMDLLEGERRLRKCSRCGIHYYCSRKCQLEHWKAEHRIKCNRIVE</sequence>
<dbReference type="EMBL" id="MCGO01000034">
    <property type="protein sequence ID" value="ORY40786.1"/>
    <property type="molecule type" value="Genomic_DNA"/>
</dbReference>
<accession>A0A1Y2C1F1</accession>
<dbReference type="GO" id="GO:0008270">
    <property type="term" value="F:zinc ion binding"/>
    <property type="evidence" value="ECO:0007669"/>
    <property type="project" value="UniProtKB-KW"/>
</dbReference>
<proteinExistence type="predicted"/>
<dbReference type="AlphaFoldDB" id="A0A1Y2C1F1"/>
<organism evidence="7 8">
    <name type="scientific">Rhizoclosmatium globosum</name>
    <dbReference type="NCBI Taxonomy" id="329046"/>
    <lineage>
        <taxon>Eukaryota</taxon>
        <taxon>Fungi</taxon>
        <taxon>Fungi incertae sedis</taxon>
        <taxon>Chytridiomycota</taxon>
        <taxon>Chytridiomycota incertae sedis</taxon>
        <taxon>Chytridiomycetes</taxon>
        <taxon>Chytridiales</taxon>
        <taxon>Chytriomycetaceae</taxon>
        <taxon>Rhizoclosmatium</taxon>
    </lineage>
</organism>
<evidence type="ECO:0000313" key="7">
    <source>
        <dbReference type="EMBL" id="ORY40786.1"/>
    </source>
</evidence>
<evidence type="ECO:0000256" key="3">
    <source>
        <dbReference type="ARBA" id="ARBA00022833"/>
    </source>
</evidence>
<reference evidence="7 8" key="1">
    <citation type="submission" date="2016-07" db="EMBL/GenBank/DDBJ databases">
        <title>Pervasive Adenine N6-methylation of Active Genes in Fungi.</title>
        <authorList>
            <consortium name="DOE Joint Genome Institute"/>
            <person name="Mondo S.J."/>
            <person name="Dannebaum R.O."/>
            <person name="Kuo R.C."/>
            <person name="Labutti K."/>
            <person name="Haridas S."/>
            <person name="Kuo A."/>
            <person name="Salamov A."/>
            <person name="Ahrendt S.R."/>
            <person name="Lipzen A."/>
            <person name="Sullivan W."/>
            <person name="Andreopoulos W.B."/>
            <person name="Clum A."/>
            <person name="Lindquist E."/>
            <person name="Daum C."/>
            <person name="Ramamoorthy G.K."/>
            <person name="Gryganskyi A."/>
            <person name="Culley D."/>
            <person name="Magnuson J.K."/>
            <person name="James T.Y."/>
            <person name="O'Malley M.A."/>
            <person name="Stajich J.E."/>
            <person name="Spatafora J.W."/>
            <person name="Visel A."/>
            <person name="Grigoriev I.V."/>
        </authorList>
    </citation>
    <scope>NUCLEOTIDE SEQUENCE [LARGE SCALE GENOMIC DNA]</scope>
    <source>
        <strain evidence="7 8">JEL800</strain>
    </source>
</reference>